<comment type="caution">
    <text evidence="7">Lacks conserved residue(s) required for the propagation of feature annotation.</text>
</comment>
<dbReference type="SUPFAM" id="SSF53335">
    <property type="entry name" value="S-adenosyl-L-methionine-dependent methyltransferases"/>
    <property type="match status" value="1"/>
</dbReference>
<comment type="function">
    <text evidence="2 7">Catalyzes the formation of N(7)-methylguanine at position 46 (m7G46) in tRNA.</text>
</comment>
<keyword evidence="5 7" id="KW-0949">S-adenosyl-L-methionine</keyword>
<evidence type="ECO:0000313" key="9">
    <source>
        <dbReference type="EMBL" id="MDQ0317022.1"/>
    </source>
</evidence>
<evidence type="ECO:0000256" key="8">
    <source>
        <dbReference type="SAM" id="MobiDB-lite"/>
    </source>
</evidence>
<dbReference type="InterPro" id="IPR029063">
    <property type="entry name" value="SAM-dependent_MTases_sf"/>
</dbReference>
<keyword evidence="10" id="KW-1185">Reference proteome</keyword>
<dbReference type="InterPro" id="IPR003358">
    <property type="entry name" value="tRNA_(Gua-N-7)_MeTrfase_Trmb"/>
</dbReference>
<comment type="catalytic activity">
    <reaction evidence="1 7">
        <text>guanosine(46) in tRNA + S-adenosyl-L-methionine = N(7)-methylguanosine(46) in tRNA + S-adenosyl-L-homocysteine</text>
        <dbReference type="Rhea" id="RHEA:42708"/>
        <dbReference type="Rhea" id="RHEA-COMP:10188"/>
        <dbReference type="Rhea" id="RHEA-COMP:10189"/>
        <dbReference type="ChEBI" id="CHEBI:57856"/>
        <dbReference type="ChEBI" id="CHEBI:59789"/>
        <dbReference type="ChEBI" id="CHEBI:74269"/>
        <dbReference type="ChEBI" id="CHEBI:74480"/>
        <dbReference type="EC" id="2.1.1.33"/>
    </reaction>
</comment>
<evidence type="ECO:0000256" key="4">
    <source>
        <dbReference type="ARBA" id="ARBA00022679"/>
    </source>
</evidence>
<accession>A0AAE4AUD7</accession>
<dbReference type="AlphaFoldDB" id="A0AAE4AUD7"/>
<dbReference type="Proteomes" id="UP001229244">
    <property type="component" value="Unassembled WGS sequence"/>
</dbReference>
<dbReference type="InterPro" id="IPR055361">
    <property type="entry name" value="tRNA_methyltr_TrmB_bact"/>
</dbReference>
<evidence type="ECO:0000256" key="5">
    <source>
        <dbReference type="ARBA" id="ARBA00022691"/>
    </source>
</evidence>
<feature type="binding site" evidence="7">
    <location>
        <position position="192"/>
    </location>
    <ligand>
        <name>substrate</name>
    </ligand>
</feature>
<dbReference type="Pfam" id="PF02390">
    <property type="entry name" value="Methyltransf_4"/>
    <property type="match status" value="1"/>
</dbReference>
<feature type="region of interest" description="Disordered" evidence="8">
    <location>
        <begin position="1"/>
        <end position="37"/>
    </location>
</feature>
<feature type="binding site" evidence="7">
    <location>
        <position position="160"/>
    </location>
    <ligand>
        <name>substrate</name>
    </ligand>
</feature>
<comment type="caution">
    <text evidence="9">The sequence shown here is derived from an EMBL/GenBank/DDBJ whole genome shotgun (WGS) entry which is preliminary data.</text>
</comment>
<dbReference type="HAMAP" id="MF_01057">
    <property type="entry name" value="tRNA_methyltr_TrmB"/>
    <property type="match status" value="1"/>
</dbReference>
<evidence type="ECO:0000256" key="6">
    <source>
        <dbReference type="ARBA" id="ARBA00022694"/>
    </source>
</evidence>
<keyword evidence="3 7" id="KW-0489">Methyltransferase</keyword>
<gene>
    <name evidence="7" type="primary">trmB</name>
    <name evidence="9" type="ORF">J2S73_003499</name>
</gene>
<name>A0AAE4AUD7_9HYPH</name>
<feature type="binding site" evidence="7">
    <location>
        <position position="156"/>
    </location>
    <ligand>
        <name>S-adenosyl-L-methionine</name>
        <dbReference type="ChEBI" id="CHEBI:59789"/>
    </ligand>
</feature>
<comment type="pathway">
    <text evidence="7">tRNA modification; N(7)-methylguanine-tRNA biosynthesis.</text>
</comment>
<evidence type="ECO:0000256" key="2">
    <source>
        <dbReference type="ARBA" id="ARBA00003015"/>
    </source>
</evidence>
<dbReference type="RefSeq" id="WP_306886919.1">
    <property type="nucleotide sequence ID" value="NZ_JAUSUL010000004.1"/>
</dbReference>
<feature type="compositionally biased region" description="Basic and acidic residues" evidence="8">
    <location>
        <begin position="7"/>
        <end position="16"/>
    </location>
</feature>
<comment type="similarity">
    <text evidence="7">Belongs to the class I-like SAM-binding methyltransferase superfamily. TrmB family.</text>
</comment>
<dbReference type="EMBL" id="JAUSUL010000004">
    <property type="protein sequence ID" value="MDQ0317022.1"/>
    <property type="molecule type" value="Genomic_DNA"/>
</dbReference>
<feature type="binding site" evidence="7">
    <location>
        <position position="107"/>
    </location>
    <ligand>
        <name>S-adenosyl-L-methionine</name>
        <dbReference type="ChEBI" id="CHEBI:59789"/>
    </ligand>
</feature>
<feature type="binding site" evidence="7">
    <location>
        <begin position="230"/>
        <end position="233"/>
    </location>
    <ligand>
        <name>substrate</name>
    </ligand>
</feature>
<dbReference type="NCBIfam" id="TIGR00091">
    <property type="entry name" value="tRNA (guanosine(46)-N7)-methyltransferase TrmB"/>
    <property type="match status" value="1"/>
</dbReference>
<proteinExistence type="inferred from homology"/>
<dbReference type="PROSITE" id="PS51625">
    <property type="entry name" value="SAM_MT_TRMB"/>
    <property type="match status" value="1"/>
</dbReference>
<evidence type="ECO:0000313" key="10">
    <source>
        <dbReference type="Proteomes" id="UP001229244"/>
    </source>
</evidence>
<dbReference type="PANTHER" id="PTHR23417">
    <property type="entry name" value="3-DEOXY-D-MANNO-OCTULOSONIC-ACID TRANSFERASE/TRNA GUANINE-N 7 - -METHYLTRANSFERASE"/>
    <property type="match status" value="1"/>
</dbReference>
<dbReference type="GO" id="GO:0043527">
    <property type="term" value="C:tRNA methyltransferase complex"/>
    <property type="evidence" value="ECO:0007669"/>
    <property type="project" value="TreeGrafter"/>
</dbReference>
<feature type="binding site" evidence="7">
    <location>
        <position position="82"/>
    </location>
    <ligand>
        <name>S-adenosyl-L-methionine</name>
        <dbReference type="ChEBI" id="CHEBI:59789"/>
    </ligand>
</feature>
<feature type="binding site" evidence="7">
    <location>
        <position position="134"/>
    </location>
    <ligand>
        <name>S-adenosyl-L-methionine</name>
        <dbReference type="ChEBI" id="CHEBI:59789"/>
    </ligand>
</feature>
<evidence type="ECO:0000256" key="3">
    <source>
        <dbReference type="ARBA" id="ARBA00022603"/>
    </source>
</evidence>
<sequence length="251" mass="27561">MPCATPSDKDDQHQGDRSGPGSADGPEGSQRTLFGRRKGHPLTATRAALFDTVLPPLAVPLDGPIADPARLFPDPVRAVRMEIGFGGGEHLIHEAKGAPNVGFIGCEPFVNGMAKALAAVDAGGLTNVRLHFGDAAEVLDLLPEASIERVDLLYPDPWPKKRHWKRRFVGPENLDRLACVITPGGTFRFASDIPSYIEWTLNHLWVHPAFRWTAQTADDWRKPYPGWPGTRYEAKAIEAGRVPAYLTFERV</sequence>
<keyword evidence="6 7" id="KW-0819">tRNA processing</keyword>
<evidence type="ECO:0000256" key="7">
    <source>
        <dbReference type="HAMAP-Rule" id="MF_01057"/>
    </source>
</evidence>
<keyword evidence="4 7" id="KW-0808">Transferase</keyword>
<dbReference type="EC" id="2.1.1.33" evidence="7"/>
<dbReference type="Gene3D" id="3.40.50.150">
    <property type="entry name" value="Vaccinia Virus protein VP39"/>
    <property type="match status" value="1"/>
</dbReference>
<dbReference type="PANTHER" id="PTHR23417:SF14">
    <property type="entry name" value="PENTACOTRIPEPTIDE-REPEAT REGION OF PRORP DOMAIN-CONTAINING PROTEIN"/>
    <property type="match status" value="1"/>
</dbReference>
<reference evidence="9" key="1">
    <citation type="submission" date="2023-07" db="EMBL/GenBank/DDBJ databases">
        <title>Genomic Encyclopedia of Type Strains, Phase IV (KMG-IV): sequencing the most valuable type-strain genomes for metagenomic binning, comparative biology and taxonomic classification.</title>
        <authorList>
            <person name="Goeker M."/>
        </authorList>
    </citation>
    <scope>NUCLEOTIDE SEQUENCE</scope>
    <source>
        <strain evidence="9">DSM 21202</strain>
    </source>
</reference>
<protein>
    <recommendedName>
        <fullName evidence="7">tRNA (guanine-N(7)-)-methyltransferase</fullName>
        <ecNumber evidence="7">2.1.1.33</ecNumber>
    </recommendedName>
    <alternativeName>
        <fullName evidence="7">tRNA (guanine(46)-N(7))-methyltransferase</fullName>
    </alternativeName>
    <alternativeName>
        <fullName evidence="7">tRNA(m7G46)-methyltransferase</fullName>
    </alternativeName>
</protein>
<organism evidence="9 10">
    <name type="scientific">Amorphus orientalis</name>
    <dbReference type="NCBI Taxonomy" id="649198"/>
    <lineage>
        <taxon>Bacteria</taxon>
        <taxon>Pseudomonadati</taxon>
        <taxon>Pseudomonadota</taxon>
        <taxon>Alphaproteobacteria</taxon>
        <taxon>Hyphomicrobiales</taxon>
        <taxon>Amorphaceae</taxon>
        <taxon>Amorphus</taxon>
    </lineage>
</organism>
<evidence type="ECO:0000256" key="1">
    <source>
        <dbReference type="ARBA" id="ARBA00000142"/>
    </source>
</evidence>
<dbReference type="GO" id="GO:0008176">
    <property type="term" value="F:tRNA (guanine(46)-N7)-methyltransferase activity"/>
    <property type="evidence" value="ECO:0007669"/>
    <property type="project" value="UniProtKB-UniRule"/>
</dbReference>